<dbReference type="KEGG" id="dor:Desor_2407"/>
<proteinExistence type="predicted"/>
<dbReference type="PATRIC" id="fig|768706.3.peg.2416"/>
<reference evidence="2" key="1">
    <citation type="submission" date="2011-11" db="EMBL/GenBank/DDBJ databases">
        <title>Complete sequence of Desulfosporosinus orientis DSM 765.</title>
        <authorList>
            <person name="Lucas S."/>
            <person name="Han J."/>
            <person name="Lapidus A."/>
            <person name="Cheng J.-F."/>
            <person name="Goodwin L."/>
            <person name="Pitluck S."/>
            <person name="Peters L."/>
            <person name="Ovchinnikova G."/>
            <person name="Teshima H."/>
            <person name="Detter J.C."/>
            <person name="Han C."/>
            <person name="Tapia R."/>
            <person name="Land M."/>
            <person name="Hauser L."/>
            <person name="Kyrpides N."/>
            <person name="Ivanova N."/>
            <person name="Pagani I."/>
            <person name="Pester M."/>
            <person name="Spring S."/>
            <person name="Ollivier B."/>
            <person name="Rattei T."/>
            <person name="Klenk H.-P."/>
            <person name="Wagner M."/>
            <person name="Loy A."/>
            <person name="Woyke T."/>
        </authorList>
    </citation>
    <scope>NUCLEOTIDE SEQUENCE [LARGE SCALE GENOMIC DNA]</scope>
    <source>
        <strain evidence="2">ATCC 19365 / DSM 765 / NCIMB 8382 / VKM B-1628</strain>
    </source>
</reference>
<name>G7WF99_DESOD</name>
<dbReference type="AlphaFoldDB" id="G7WF99"/>
<organism evidence="1 2">
    <name type="scientific">Desulfosporosinus orientis (strain ATCC 19365 / DSM 765 / NCIMB 8382 / VKM B-1628 / Singapore I)</name>
    <name type="common">Desulfotomaculum orientis</name>
    <dbReference type="NCBI Taxonomy" id="768706"/>
    <lineage>
        <taxon>Bacteria</taxon>
        <taxon>Bacillati</taxon>
        <taxon>Bacillota</taxon>
        <taxon>Clostridia</taxon>
        <taxon>Eubacteriales</taxon>
        <taxon>Desulfitobacteriaceae</taxon>
        <taxon>Desulfosporosinus</taxon>
    </lineage>
</organism>
<gene>
    <name evidence="1" type="ordered locus">Desor_2407</name>
</gene>
<sequence>MGDIIPERTSFLIAAEINIIKHQTEKMVLNNFIEIGRRLAEAKGLIKYGEWGKWLKEEVGFSLQQTSRIWGTSCAYRLSNPRLYEYAYYTKSSFTFIKG</sequence>
<reference evidence="1 2" key="2">
    <citation type="journal article" date="2012" name="J. Bacteriol.">
        <title>Complete genome sequences of Desulfosporosinus orientis DSM765T, Desulfosporosinus youngiae DSM17734T, Desulfosporosinus meridiei DSM13257T, and Desulfosporosinus acidiphilus DSM22704T.</title>
        <authorList>
            <person name="Pester M."/>
            <person name="Brambilla E."/>
            <person name="Alazard D."/>
            <person name="Rattei T."/>
            <person name="Weinmaier T."/>
            <person name="Han J."/>
            <person name="Lucas S."/>
            <person name="Lapidus A."/>
            <person name="Cheng J.F."/>
            <person name="Goodwin L."/>
            <person name="Pitluck S."/>
            <person name="Peters L."/>
            <person name="Ovchinnikova G."/>
            <person name="Teshima H."/>
            <person name="Detter J.C."/>
            <person name="Han C.S."/>
            <person name="Tapia R."/>
            <person name="Land M.L."/>
            <person name="Hauser L."/>
            <person name="Kyrpides N.C."/>
            <person name="Ivanova N.N."/>
            <person name="Pagani I."/>
            <person name="Huntmann M."/>
            <person name="Wei C.L."/>
            <person name="Davenport K.W."/>
            <person name="Daligault H."/>
            <person name="Chain P.S."/>
            <person name="Chen A."/>
            <person name="Mavromatis K."/>
            <person name="Markowitz V."/>
            <person name="Szeto E."/>
            <person name="Mikhailova N."/>
            <person name="Pati A."/>
            <person name="Wagner M."/>
            <person name="Woyke T."/>
            <person name="Ollivier B."/>
            <person name="Klenk H.P."/>
            <person name="Spring S."/>
            <person name="Loy A."/>
        </authorList>
    </citation>
    <scope>NUCLEOTIDE SEQUENCE [LARGE SCALE GENOMIC DNA]</scope>
    <source>
        <strain evidence="2">ATCC 19365 / DSM 765 / NCIMB 8382 / VKM B-1628</strain>
    </source>
</reference>
<dbReference type="STRING" id="768706.Desor_2407"/>
<dbReference type="HOGENOM" id="CLU_181378_0_0_9"/>
<protein>
    <submittedName>
        <fullName evidence="1">Uncharacterized protein</fullName>
    </submittedName>
</protein>
<keyword evidence="2" id="KW-1185">Reference proteome</keyword>
<accession>G7WF99</accession>
<dbReference type="eggNOG" id="COG0188">
    <property type="taxonomic scope" value="Bacteria"/>
</dbReference>
<evidence type="ECO:0000313" key="1">
    <source>
        <dbReference type="EMBL" id="AET67985.1"/>
    </source>
</evidence>
<dbReference type="Proteomes" id="UP000006346">
    <property type="component" value="Chromosome"/>
</dbReference>
<dbReference type="EMBL" id="CP003108">
    <property type="protein sequence ID" value="AET67985.1"/>
    <property type="molecule type" value="Genomic_DNA"/>
</dbReference>
<dbReference type="InterPro" id="IPR021451">
    <property type="entry name" value="DUF3102"/>
</dbReference>
<evidence type="ECO:0000313" key="2">
    <source>
        <dbReference type="Proteomes" id="UP000006346"/>
    </source>
</evidence>
<dbReference type="Pfam" id="PF11300">
    <property type="entry name" value="DUF3102"/>
    <property type="match status" value="1"/>
</dbReference>